<dbReference type="AlphaFoldDB" id="A0A6A6ZQQ5"/>
<gene>
    <name evidence="3" type="ORF">CC86DRAFT_469238</name>
</gene>
<evidence type="ECO:0000313" key="3">
    <source>
        <dbReference type="EMBL" id="KAF2823440.1"/>
    </source>
</evidence>
<feature type="region of interest" description="Disordered" evidence="1">
    <location>
        <begin position="1"/>
        <end position="26"/>
    </location>
</feature>
<organism evidence="3 4">
    <name type="scientific">Ophiobolus disseminans</name>
    <dbReference type="NCBI Taxonomy" id="1469910"/>
    <lineage>
        <taxon>Eukaryota</taxon>
        <taxon>Fungi</taxon>
        <taxon>Dikarya</taxon>
        <taxon>Ascomycota</taxon>
        <taxon>Pezizomycotina</taxon>
        <taxon>Dothideomycetes</taxon>
        <taxon>Pleosporomycetidae</taxon>
        <taxon>Pleosporales</taxon>
        <taxon>Pleosporineae</taxon>
        <taxon>Phaeosphaeriaceae</taxon>
        <taxon>Ophiobolus</taxon>
    </lineage>
</organism>
<dbReference type="PANTHER" id="PTHR43433">
    <property type="entry name" value="HYDROLASE, ALPHA/BETA FOLD FAMILY PROTEIN"/>
    <property type="match status" value="1"/>
</dbReference>
<dbReference type="Gene3D" id="3.40.50.1820">
    <property type="entry name" value="alpha/beta hydrolase"/>
    <property type="match status" value="1"/>
</dbReference>
<dbReference type="PANTHER" id="PTHR43433:SF10">
    <property type="entry name" value="AB HYDROLASE-1 DOMAIN-CONTAINING PROTEIN"/>
    <property type="match status" value="1"/>
</dbReference>
<protein>
    <submittedName>
        <fullName evidence="3">Alpha/beta-hydrolase</fullName>
    </submittedName>
</protein>
<proteinExistence type="predicted"/>
<keyword evidence="3" id="KW-0378">Hydrolase</keyword>
<dbReference type="GO" id="GO:0016787">
    <property type="term" value="F:hydrolase activity"/>
    <property type="evidence" value="ECO:0007669"/>
    <property type="project" value="UniProtKB-KW"/>
</dbReference>
<dbReference type="InterPro" id="IPR029058">
    <property type="entry name" value="AB_hydrolase_fold"/>
</dbReference>
<dbReference type="EMBL" id="MU006232">
    <property type="protein sequence ID" value="KAF2823440.1"/>
    <property type="molecule type" value="Genomic_DNA"/>
</dbReference>
<dbReference type="OrthoDB" id="294702at2759"/>
<dbReference type="SUPFAM" id="SSF53474">
    <property type="entry name" value="alpha/beta-Hydrolases"/>
    <property type="match status" value="1"/>
</dbReference>
<dbReference type="Proteomes" id="UP000799424">
    <property type="component" value="Unassembled WGS sequence"/>
</dbReference>
<reference evidence="3" key="1">
    <citation type="journal article" date="2020" name="Stud. Mycol.">
        <title>101 Dothideomycetes genomes: a test case for predicting lifestyles and emergence of pathogens.</title>
        <authorList>
            <person name="Haridas S."/>
            <person name="Albert R."/>
            <person name="Binder M."/>
            <person name="Bloem J."/>
            <person name="Labutti K."/>
            <person name="Salamov A."/>
            <person name="Andreopoulos B."/>
            <person name="Baker S."/>
            <person name="Barry K."/>
            <person name="Bills G."/>
            <person name="Bluhm B."/>
            <person name="Cannon C."/>
            <person name="Castanera R."/>
            <person name="Culley D."/>
            <person name="Daum C."/>
            <person name="Ezra D."/>
            <person name="Gonzalez J."/>
            <person name="Henrissat B."/>
            <person name="Kuo A."/>
            <person name="Liang C."/>
            <person name="Lipzen A."/>
            <person name="Lutzoni F."/>
            <person name="Magnuson J."/>
            <person name="Mondo S."/>
            <person name="Nolan M."/>
            <person name="Ohm R."/>
            <person name="Pangilinan J."/>
            <person name="Park H.-J."/>
            <person name="Ramirez L."/>
            <person name="Alfaro M."/>
            <person name="Sun H."/>
            <person name="Tritt A."/>
            <person name="Yoshinaga Y."/>
            <person name="Zwiers L.-H."/>
            <person name="Turgeon B."/>
            <person name="Goodwin S."/>
            <person name="Spatafora J."/>
            <person name="Crous P."/>
            <person name="Grigoriev I."/>
        </authorList>
    </citation>
    <scope>NUCLEOTIDE SEQUENCE</scope>
    <source>
        <strain evidence="3">CBS 113818</strain>
    </source>
</reference>
<dbReference type="Pfam" id="PF00561">
    <property type="entry name" value="Abhydrolase_1"/>
    <property type="match status" value="1"/>
</dbReference>
<dbReference type="InterPro" id="IPR000073">
    <property type="entry name" value="AB_hydrolase_1"/>
</dbReference>
<feature type="compositionally biased region" description="Polar residues" evidence="1">
    <location>
        <begin position="1"/>
        <end position="13"/>
    </location>
</feature>
<dbReference type="InterPro" id="IPR050471">
    <property type="entry name" value="AB_hydrolase"/>
</dbReference>
<name>A0A6A6ZQQ5_9PLEO</name>
<evidence type="ECO:0000259" key="2">
    <source>
        <dbReference type="Pfam" id="PF00561"/>
    </source>
</evidence>
<feature type="domain" description="AB hydrolase-1" evidence="2">
    <location>
        <begin position="55"/>
        <end position="308"/>
    </location>
</feature>
<accession>A0A6A6ZQQ5</accession>
<sequence length="321" mass="34959">MFNFLTSSPTANLPPTHPPDPTKLTLNPNETLTLTLADGRTLSYATHGSTTSSAPVIFLFHGMPGSRICGRSFDSVCQKVGARLICPDRPGCGSSTFAPRTLAQWPEDVLALADHLLIQKFSIVGASGGAPFALAFARYIPKERLQRTTLVCGIGPTESLPYLNWRLMGLTSFLLKHFATHFLIPALLGPYINKDAAGLKRTLEDQCTTPKEKALISENGEDGTSLDDAVLQYLEAFKQGSRGCVHDGGLLAREWGFRVDGIDGERVWLVHGDRDTHAPVAMARWVDGRLGGGRLRVVQGGTHFTVWKECGEEVFRWTAGL</sequence>
<keyword evidence="4" id="KW-1185">Reference proteome</keyword>
<evidence type="ECO:0000256" key="1">
    <source>
        <dbReference type="SAM" id="MobiDB-lite"/>
    </source>
</evidence>
<evidence type="ECO:0000313" key="4">
    <source>
        <dbReference type="Proteomes" id="UP000799424"/>
    </source>
</evidence>